<dbReference type="PANTHER" id="PTHR35006">
    <property type="entry name" value="GLYOXALASE FAMILY PROTEIN (AFU_ORTHOLOGUE AFUA_5G14830)"/>
    <property type="match status" value="1"/>
</dbReference>
<dbReference type="EMBL" id="JAXCLA010000001">
    <property type="protein sequence ID" value="MDY0743450.1"/>
    <property type="molecule type" value="Genomic_DNA"/>
</dbReference>
<evidence type="ECO:0000313" key="2">
    <source>
        <dbReference type="EMBL" id="MDY0743450.1"/>
    </source>
</evidence>
<feature type="domain" description="VOC" evidence="1">
    <location>
        <begin position="1"/>
        <end position="129"/>
    </location>
</feature>
<dbReference type="PANTHER" id="PTHR35006:SF4">
    <property type="entry name" value="BLR7706 PROTEIN"/>
    <property type="match status" value="1"/>
</dbReference>
<name>A0ABU5DAZ8_9BURK</name>
<gene>
    <name evidence="2" type="ORF">SNE35_02995</name>
</gene>
<dbReference type="Gene3D" id="3.10.180.10">
    <property type="entry name" value="2,3-Dihydroxybiphenyl 1,2-Dioxygenase, domain 1"/>
    <property type="match status" value="1"/>
</dbReference>
<sequence length="132" mass="14284">MLHHISFAVTDIERAAKFYDKTLAALGYVRVFEDLCPGDEDQAVGYGLEGQGDKFCIKQASRSSASEGHGFHLAFAAPDRNSVHEFHRQALLNGGTDNGGPGPRPDYGPNYYACFVIDPDGHRIEAVINSAG</sequence>
<proteinExistence type="predicted"/>
<evidence type="ECO:0000313" key="3">
    <source>
        <dbReference type="Proteomes" id="UP001285263"/>
    </source>
</evidence>
<organism evidence="2 3">
    <name type="scientific">Roseateles agri</name>
    <dbReference type="NCBI Taxonomy" id="3098619"/>
    <lineage>
        <taxon>Bacteria</taxon>
        <taxon>Pseudomonadati</taxon>
        <taxon>Pseudomonadota</taxon>
        <taxon>Betaproteobacteria</taxon>
        <taxon>Burkholderiales</taxon>
        <taxon>Sphaerotilaceae</taxon>
        <taxon>Roseateles</taxon>
    </lineage>
</organism>
<dbReference type="InterPro" id="IPR004360">
    <property type="entry name" value="Glyas_Fos-R_dOase_dom"/>
</dbReference>
<dbReference type="CDD" id="cd07262">
    <property type="entry name" value="VOC_like"/>
    <property type="match status" value="1"/>
</dbReference>
<dbReference type="PROSITE" id="PS51819">
    <property type="entry name" value="VOC"/>
    <property type="match status" value="1"/>
</dbReference>
<dbReference type="InterPro" id="IPR029068">
    <property type="entry name" value="Glyas_Bleomycin-R_OHBP_Dase"/>
</dbReference>
<dbReference type="SUPFAM" id="SSF54593">
    <property type="entry name" value="Glyoxalase/Bleomycin resistance protein/Dihydroxybiphenyl dioxygenase"/>
    <property type="match status" value="1"/>
</dbReference>
<evidence type="ECO:0000259" key="1">
    <source>
        <dbReference type="PROSITE" id="PS51819"/>
    </source>
</evidence>
<dbReference type="InterPro" id="IPR037523">
    <property type="entry name" value="VOC_core"/>
</dbReference>
<protein>
    <submittedName>
        <fullName evidence="2">VOC family protein</fullName>
    </submittedName>
</protein>
<dbReference type="RefSeq" id="WP_320421339.1">
    <property type="nucleotide sequence ID" value="NZ_JAXCLA010000001.1"/>
</dbReference>
<accession>A0ABU5DAZ8</accession>
<dbReference type="Proteomes" id="UP001285263">
    <property type="component" value="Unassembled WGS sequence"/>
</dbReference>
<dbReference type="Pfam" id="PF00903">
    <property type="entry name" value="Glyoxalase"/>
    <property type="match status" value="1"/>
</dbReference>
<keyword evidence="3" id="KW-1185">Reference proteome</keyword>
<comment type="caution">
    <text evidence="2">The sequence shown here is derived from an EMBL/GenBank/DDBJ whole genome shotgun (WGS) entry which is preliminary data.</text>
</comment>
<reference evidence="2 3" key="1">
    <citation type="submission" date="2023-11" db="EMBL/GenBank/DDBJ databases">
        <title>Paucibacter sp. nov., isolated from fresh soil in Korea.</title>
        <authorList>
            <person name="Le N.T.T."/>
        </authorList>
    </citation>
    <scope>NUCLEOTIDE SEQUENCE [LARGE SCALE GENOMIC DNA]</scope>
    <source>
        <strain evidence="2 3">R3-3</strain>
    </source>
</reference>